<gene>
    <name evidence="2" type="ORF">IM811_010715</name>
</gene>
<evidence type="ECO:0000256" key="1">
    <source>
        <dbReference type="SAM" id="MobiDB-lite"/>
    </source>
</evidence>
<comment type="caution">
    <text evidence="2">The sequence shown here is derived from an EMBL/GenBank/DDBJ whole genome shotgun (WGS) entry which is preliminary data.</text>
</comment>
<organism evidence="2 3">
    <name type="scientific">Bionectria ochroleuca</name>
    <name type="common">Gliocladium roseum</name>
    <dbReference type="NCBI Taxonomy" id="29856"/>
    <lineage>
        <taxon>Eukaryota</taxon>
        <taxon>Fungi</taxon>
        <taxon>Dikarya</taxon>
        <taxon>Ascomycota</taxon>
        <taxon>Pezizomycotina</taxon>
        <taxon>Sordariomycetes</taxon>
        <taxon>Hypocreomycetidae</taxon>
        <taxon>Hypocreales</taxon>
        <taxon>Bionectriaceae</taxon>
        <taxon>Clonostachys</taxon>
    </lineage>
</organism>
<accession>A0A8H7NG25</accession>
<dbReference type="EMBL" id="JADCTT010000003">
    <property type="protein sequence ID" value="KAF9755274.1"/>
    <property type="molecule type" value="Genomic_DNA"/>
</dbReference>
<proteinExistence type="predicted"/>
<name>A0A8H7NG25_BIOOC</name>
<protein>
    <submittedName>
        <fullName evidence="2">Uncharacterized protein</fullName>
    </submittedName>
</protein>
<dbReference type="Proteomes" id="UP000616885">
    <property type="component" value="Unassembled WGS sequence"/>
</dbReference>
<feature type="compositionally biased region" description="Acidic residues" evidence="1">
    <location>
        <begin position="111"/>
        <end position="125"/>
    </location>
</feature>
<sequence length="177" mass="18870">MEYVPTRSYHVHAPGERTGNTAGLLARLEDRDFKEFLAYGTVDASSIGFGAAALMVAAASAFEAAVVVHKAYGQATSLKVVFSENRVIVPRLGRPALGDSEARSDDILRDENDDLEPEPPDEEDEGTRFGSSVEEVVGLDPEVGYGENAENRLTGYELPAQSAAAVAHNIAVDLGHP</sequence>
<evidence type="ECO:0000313" key="3">
    <source>
        <dbReference type="Proteomes" id="UP000616885"/>
    </source>
</evidence>
<reference evidence="2" key="1">
    <citation type="submission" date="2020-10" db="EMBL/GenBank/DDBJ databases">
        <title>High-Quality Genome Resource of Clonostachys rosea strain S41 by Oxford Nanopore Long-Read Sequencing.</title>
        <authorList>
            <person name="Wang H."/>
        </authorList>
    </citation>
    <scope>NUCLEOTIDE SEQUENCE</scope>
    <source>
        <strain evidence="2">S41</strain>
    </source>
</reference>
<dbReference type="AlphaFoldDB" id="A0A8H7NG25"/>
<feature type="compositionally biased region" description="Basic and acidic residues" evidence="1">
    <location>
        <begin position="100"/>
        <end position="110"/>
    </location>
</feature>
<feature type="region of interest" description="Disordered" evidence="1">
    <location>
        <begin position="99"/>
        <end position="133"/>
    </location>
</feature>
<evidence type="ECO:0000313" key="2">
    <source>
        <dbReference type="EMBL" id="KAF9755274.1"/>
    </source>
</evidence>